<dbReference type="EMBL" id="GBRH01184683">
    <property type="protein sequence ID" value="JAE13213.1"/>
    <property type="molecule type" value="Transcribed_RNA"/>
</dbReference>
<protein>
    <submittedName>
        <fullName evidence="1">Uncharacterized protein</fullName>
    </submittedName>
</protein>
<proteinExistence type="predicted"/>
<accession>A0A0A9FXW0</accession>
<evidence type="ECO:0000313" key="1">
    <source>
        <dbReference type="EMBL" id="JAE13213.1"/>
    </source>
</evidence>
<organism evidence="1">
    <name type="scientific">Arundo donax</name>
    <name type="common">Giant reed</name>
    <name type="synonym">Donax arundinaceus</name>
    <dbReference type="NCBI Taxonomy" id="35708"/>
    <lineage>
        <taxon>Eukaryota</taxon>
        <taxon>Viridiplantae</taxon>
        <taxon>Streptophyta</taxon>
        <taxon>Embryophyta</taxon>
        <taxon>Tracheophyta</taxon>
        <taxon>Spermatophyta</taxon>
        <taxon>Magnoliopsida</taxon>
        <taxon>Liliopsida</taxon>
        <taxon>Poales</taxon>
        <taxon>Poaceae</taxon>
        <taxon>PACMAD clade</taxon>
        <taxon>Arundinoideae</taxon>
        <taxon>Arundineae</taxon>
        <taxon>Arundo</taxon>
    </lineage>
</organism>
<reference evidence="1" key="2">
    <citation type="journal article" date="2015" name="Data Brief">
        <title>Shoot transcriptome of the giant reed, Arundo donax.</title>
        <authorList>
            <person name="Barrero R.A."/>
            <person name="Guerrero F.D."/>
            <person name="Moolhuijzen P."/>
            <person name="Goolsby J.A."/>
            <person name="Tidwell J."/>
            <person name="Bellgard S.E."/>
            <person name="Bellgard M.I."/>
        </authorList>
    </citation>
    <scope>NUCLEOTIDE SEQUENCE</scope>
    <source>
        <tissue evidence="1">Shoot tissue taken approximately 20 cm above the soil surface</tissue>
    </source>
</reference>
<name>A0A0A9FXW0_ARUDO</name>
<dbReference type="AlphaFoldDB" id="A0A0A9FXW0"/>
<sequence length="30" mass="3755">MFSTHFWKLLRKLYINLFSFCCLFSCKVDY</sequence>
<reference evidence="1" key="1">
    <citation type="submission" date="2014-09" db="EMBL/GenBank/DDBJ databases">
        <authorList>
            <person name="Magalhaes I.L.F."/>
            <person name="Oliveira U."/>
            <person name="Santos F.R."/>
            <person name="Vidigal T.H.D.A."/>
            <person name="Brescovit A.D."/>
            <person name="Santos A.J."/>
        </authorList>
    </citation>
    <scope>NUCLEOTIDE SEQUENCE</scope>
    <source>
        <tissue evidence="1">Shoot tissue taken approximately 20 cm above the soil surface</tissue>
    </source>
</reference>